<dbReference type="InterPro" id="IPR051908">
    <property type="entry name" value="Ribosomal_N-acetyltransferase"/>
</dbReference>
<evidence type="ECO:0000256" key="1">
    <source>
        <dbReference type="SAM" id="MobiDB-lite"/>
    </source>
</evidence>
<sequence>MAFQVAVTESVSVGLVSHRHVPALFAAVDSTRTRHHLRAWLPWVDTIRDEDSVKAVVSASLAQFVGDRGAMYGVWLGADLVGSVSWSVSAPAHPQTAELGGWLVPDAVGKGIMSQSMAYVVRYLFDSLDFVRLELRIATHNTRGLALADALGFVREGTLREAALVNGQAHDVAMFSLLRAEWRAATLAKEAKVEEAKAAADEARAKKRAALTSGPSIFDGSVPLPAPVAGAKKKKAASAPASAAAATPTIFDDGARPRSAKAPAKSPSIFGETTTASAPAKTQVKAPAKSPSIFGETTTASAPAKAPAKAPSIFGETTTAPAPTASPAPVPVKTSNTLLVASSSDGESEDDEPAAPAPAPAPVRAPASNVASLFATDDGDDDDLFGGALPVAKKPAATKTTSLFGDDDDGDSDFWF</sequence>
<dbReference type="OrthoDB" id="64477at2759"/>
<protein>
    <submittedName>
        <fullName evidence="3">Acetyltransferase</fullName>
    </submittedName>
</protein>
<dbReference type="EMBL" id="GL349435">
    <property type="protein sequence ID" value="KNC50456.1"/>
    <property type="molecule type" value="Genomic_DNA"/>
</dbReference>
<dbReference type="InterPro" id="IPR016181">
    <property type="entry name" value="Acyl_CoA_acyltransferase"/>
</dbReference>
<evidence type="ECO:0000259" key="2">
    <source>
        <dbReference type="PROSITE" id="PS51186"/>
    </source>
</evidence>
<keyword evidence="3" id="KW-0808">Transferase</keyword>
<feature type="compositionally biased region" description="Low complexity" evidence="1">
    <location>
        <begin position="364"/>
        <end position="376"/>
    </location>
</feature>
<dbReference type="GO" id="GO:1990189">
    <property type="term" value="F:protein N-terminal-serine acetyltransferase activity"/>
    <property type="evidence" value="ECO:0007669"/>
    <property type="project" value="TreeGrafter"/>
</dbReference>
<name>A0A0L0DE61_THETB</name>
<dbReference type="Proteomes" id="UP000054408">
    <property type="component" value="Unassembled WGS sequence"/>
</dbReference>
<gene>
    <name evidence="3" type="ORF">AMSG_00617</name>
</gene>
<dbReference type="PANTHER" id="PTHR43441:SF2">
    <property type="entry name" value="FAMILY ACETYLTRANSFERASE, PUTATIVE (AFU_ORTHOLOGUE AFUA_7G00850)-RELATED"/>
    <property type="match status" value="1"/>
</dbReference>
<dbReference type="InterPro" id="IPR000182">
    <property type="entry name" value="GNAT_dom"/>
</dbReference>
<keyword evidence="4" id="KW-1185">Reference proteome</keyword>
<evidence type="ECO:0000313" key="4">
    <source>
        <dbReference type="Proteomes" id="UP000054408"/>
    </source>
</evidence>
<reference evidence="3 4" key="1">
    <citation type="submission" date="2010-05" db="EMBL/GenBank/DDBJ databases">
        <title>The Genome Sequence of Thecamonas trahens ATCC 50062.</title>
        <authorList>
            <consortium name="The Broad Institute Genome Sequencing Platform"/>
            <person name="Russ C."/>
            <person name="Cuomo C."/>
            <person name="Shea T."/>
            <person name="Young S.K."/>
            <person name="Zeng Q."/>
            <person name="Koehrsen M."/>
            <person name="Haas B."/>
            <person name="Borodovsky M."/>
            <person name="Guigo R."/>
            <person name="Alvarado L."/>
            <person name="Berlin A."/>
            <person name="Bochicchio J."/>
            <person name="Borenstein D."/>
            <person name="Chapman S."/>
            <person name="Chen Z."/>
            <person name="Freedman E."/>
            <person name="Gellesch M."/>
            <person name="Goldberg J."/>
            <person name="Griggs A."/>
            <person name="Gujja S."/>
            <person name="Heilman E."/>
            <person name="Heiman D."/>
            <person name="Hepburn T."/>
            <person name="Howarth C."/>
            <person name="Jen D."/>
            <person name="Larson L."/>
            <person name="Mehta T."/>
            <person name="Park D."/>
            <person name="Pearson M."/>
            <person name="Roberts A."/>
            <person name="Saif S."/>
            <person name="Shenoy N."/>
            <person name="Sisk P."/>
            <person name="Stolte C."/>
            <person name="Sykes S."/>
            <person name="Thomson T."/>
            <person name="Walk T."/>
            <person name="White J."/>
            <person name="Yandava C."/>
            <person name="Burger G."/>
            <person name="Gray M.W."/>
            <person name="Holland P.W.H."/>
            <person name="King N."/>
            <person name="Lang F.B.F."/>
            <person name="Roger A.J."/>
            <person name="Ruiz-Trillo I."/>
            <person name="Lander E."/>
            <person name="Nusbaum C."/>
        </authorList>
    </citation>
    <scope>NUCLEOTIDE SEQUENCE [LARGE SCALE GENOMIC DNA]</scope>
    <source>
        <strain evidence="3 4">ATCC 50062</strain>
    </source>
</reference>
<feature type="region of interest" description="Disordered" evidence="1">
    <location>
        <begin position="236"/>
        <end position="416"/>
    </location>
</feature>
<dbReference type="PANTHER" id="PTHR43441">
    <property type="entry name" value="RIBOSOMAL-PROTEIN-SERINE ACETYLTRANSFERASE"/>
    <property type="match status" value="1"/>
</dbReference>
<feature type="compositionally biased region" description="Acidic residues" evidence="1">
    <location>
        <begin position="405"/>
        <end position="416"/>
    </location>
</feature>
<dbReference type="SUPFAM" id="SSF55729">
    <property type="entry name" value="Acyl-CoA N-acyltransferases (Nat)"/>
    <property type="match status" value="1"/>
</dbReference>
<feature type="compositionally biased region" description="Low complexity" evidence="1">
    <location>
        <begin position="297"/>
        <end position="323"/>
    </location>
</feature>
<accession>A0A0L0DE61</accession>
<proteinExistence type="predicted"/>
<evidence type="ECO:0000313" key="3">
    <source>
        <dbReference type="EMBL" id="KNC50456.1"/>
    </source>
</evidence>
<dbReference type="GO" id="GO:0005737">
    <property type="term" value="C:cytoplasm"/>
    <property type="evidence" value="ECO:0007669"/>
    <property type="project" value="TreeGrafter"/>
</dbReference>
<dbReference type="Gene3D" id="3.40.630.30">
    <property type="match status" value="1"/>
</dbReference>
<organism evidence="3 4">
    <name type="scientific">Thecamonas trahens ATCC 50062</name>
    <dbReference type="NCBI Taxonomy" id="461836"/>
    <lineage>
        <taxon>Eukaryota</taxon>
        <taxon>Apusozoa</taxon>
        <taxon>Apusomonadida</taxon>
        <taxon>Apusomonadidae</taxon>
        <taxon>Thecamonas</taxon>
    </lineage>
</organism>
<feature type="domain" description="N-acetyltransferase" evidence="2">
    <location>
        <begin position="11"/>
        <end position="179"/>
    </location>
</feature>
<dbReference type="Pfam" id="PF13302">
    <property type="entry name" value="Acetyltransf_3"/>
    <property type="match status" value="1"/>
</dbReference>
<dbReference type="GeneID" id="25560414"/>
<dbReference type="PROSITE" id="PS51186">
    <property type="entry name" value="GNAT"/>
    <property type="match status" value="1"/>
</dbReference>
<dbReference type="GO" id="GO:0008999">
    <property type="term" value="F:protein-N-terminal-alanine acetyltransferase activity"/>
    <property type="evidence" value="ECO:0007669"/>
    <property type="project" value="TreeGrafter"/>
</dbReference>
<dbReference type="RefSeq" id="XP_013762352.1">
    <property type="nucleotide sequence ID" value="XM_013906898.1"/>
</dbReference>
<dbReference type="AlphaFoldDB" id="A0A0L0DE61"/>
<feature type="compositionally biased region" description="Low complexity" evidence="1">
    <location>
        <begin position="237"/>
        <end position="246"/>
    </location>
</feature>